<accession>A0ABQ0C4Y2</accession>
<evidence type="ECO:0000256" key="6">
    <source>
        <dbReference type="ARBA" id="ARBA00023136"/>
    </source>
</evidence>
<keyword evidence="5 7" id="KW-1133">Transmembrane helix</keyword>
<name>A0ABQ0C4Y2_9PROT</name>
<keyword evidence="10" id="KW-1185">Reference proteome</keyword>
<gene>
    <name evidence="9" type="ORF">SIID45300_00221</name>
</gene>
<comment type="subcellular location">
    <subcellularLocation>
        <location evidence="1">Membrane</location>
        <topology evidence="1">Multi-pass membrane protein</topology>
    </subcellularLocation>
</comment>
<dbReference type="PANTHER" id="PTHR30576:SF0">
    <property type="entry name" value="UNDECAPRENYL-PHOSPHATE N-ACETYLGALACTOSAMINYL 1-PHOSPHATE TRANSFERASE-RELATED"/>
    <property type="match status" value="1"/>
</dbReference>
<evidence type="ECO:0000313" key="10">
    <source>
        <dbReference type="Proteomes" id="UP001628193"/>
    </source>
</evidence>
<dbReference type="Proteomes" id="UP001628193">
    <property type="component" value="Unassembled WGS sequence"/>
</dbReference>
<evidence type="ECO:0000256" key="4">
    <source>
        <dbReference type="ARBA" id="ARBA00022692"/>
    </source>
</evidence>
<dbReference type="Gene3D" id="3.40.50.720">
    <property type="entry name" value="NAD(P)-binding Rossmann-like Domain"/>
    <property type="match status" value="1"/>
</dbReference>
<keyword evidence="4 7" id="KW-0812">Transmembrane</keyword>
<keyword evidence="6 7" id="KW-0472">Membrane</keyword>
<dbReference type="NCBIfam" id="TIGR03013">
    <property type="entry name" value="EpsB_2"/>
    <property type="match status" value="1"/>
</dbReference>
<evidence type="ECO:0000256" key="2">
    <source>
        <dbReference type="ARBA" id="ARBA00006464"/>
    </source>
</evidence>
<feature type="transmembrane region" description="Helical" evidence="7">
    <location>
        <begin position="36"/>
        <end position="57"/>
    </location>
</feature>
<sequence length="461" mass="52451">MLIGMELALASLAVYVGVAVRFYGMDHPDEIHTQLLLPKALFFAFVIVTSLAAMGRYQRLMNEGFSGELLQVGISFVVGLVAMSMLFYVFPGLFIGRGAFGYALVFSFWMIVAVRYVFFRFVIDTDLLKRRVIVFGMGEPARLVTRAVIDQGVGQSDCQLLGYWPVSGETMRVDDARIIWDIRDLPEYAQDHDVDEVVIALEEPLSTLYLDEIQACKYRGIRIMDIQEFCERERHIILTEVMDPGWWLFHSVGLYREPWSEAVKKLFDTSISLLLLLILSPVMLLAALAIWIEGGGRGPIFYTQSRVGIDGRIIPVLKFRSMRTDAEQDGVARWAAQDDARVTRVGRFIRKSRIDELPQFFNVLRGEMSLVGPRPERPEFVTELKIKIPFYTERLRVKPGITGWAQIRYGYGASEEDAAEKLKYDLYYVKNRGLFLDLLVLIHTVEVVLFGQGATGPKSRN</sequence>
<feature type="transmembrane region" description="Helical" evidence="7">
    <location>
        <begin position="7"/>
        <end position="24"/>
    </location>
</feature>
<evidence type="ECO:0000256" key="5">
    <source>
        <dbReference type="ARBA" id="ARBA00022989"/>
    </source>
</evidence>
<keyword evidence="3" id="KW-0808">Transferase</keyword>
<evidence type="ECO:0000256" key="3">
    <source>
        <dbReference type="ARBA" id="ARBA00022679"/>
    </source>
</evidence>
<feature type="domain" description="Bacterial sugar transferase" evidence="8">
    <location>
        <begin position="264"/>
        <end position="449"/>
    </location>
</feature>
<comment type="similarity">
    <text evidence="2">Belongs to the bacterial sugar transferase family.</text>
</comment>
<feature type="transmembrane region" description="Helical" evidence="7">
    <location>
        <begin position="273"/>
        <end position="292"/>
    </location>
</feature>
<evidence type="ECO:0000313" key="9">
    <source>
        <dbReference type="EMBL" id="GAB0055922.1"/>
    </source>
</evidence>
<protein>
    <recommendedName>
        <fullName evidence="8">Bacterial sugar transferase domain-containing protein</fullName>
    </recommendedName>
</protein>
<dbReference type="InterPro" id="IPR017464">
    <property type="entry name" value="Sugar_tfrase_EpsB_2"/>
</dbReference>
<evidence type="ECO:0000259" key="8">
    <source>
        <dbReference type="Pfam" id="PF02397"/>
    </source>
</evidence>
<comment type="caution">
    <text evidence="9">The sequence shown here is derived from an EMBL/GenBank/DDBJ whole genome shotgun (WGS) entry which is preliminary data.</text>
</comment>
<evidence type="ECO:0000256" key="7">
    <source>
        <dbReference type="SAM" id="Phobius"/>
    </source>
</evidence>
<reference evidence="9 10" key="1">
    <citation type="submission" date="2024-05" db="EMBL/GenBank/DDBJ databases">
        <authorList>
            <consortium name="Candidatus Magnetaquicoccaceae bacterium FCR-1 genome sequencing consortium"/>
            <person name="Shimoshige H."/>
            <person name="Shimamura S."/>
            <person name="Taoka A."/>
            <person name="Kobayashi H."/>
            <person name="Maekawa T."/>
        </authorList>
    </citation>
    <scope>NUCLEOTIDE SEQUENCE [LARGE SCALE GENOMIC DNA]</scope>
    <source>
        <strain evidence="9 10">FCR-1</strain>
    </source>
</reference>
<organism evidence="9 10">
    <name type="scientific">Candidatus Magnetaquiglobus chichijimensis</name>
    <dbReference type="NCBI Taxonomy" id="3141448"/>
    <lineage>
        <taxon>Bacteria</taxon>
        <taxon>Pseudomonadati</taxon>
        <taxon>Pseudomonadota</taxon>
        <taxon>Magnetococcia</taxon>
        <taxon>Magnetococcales</taxon>
        <taxon>Candidatus Magnetaquicoccaceae</taxon>
        <taxon>Candidatus Magnetaquiglobus</taxon>
    </lineage>
</organism>
<dbReference type="PANTHER" id="PTHR30576">
    <property type="entry name" value="COLANIC BIOSYNTHESIS UDP-GLUCOSE LIPID CARRIER TRANSFERASE"/>
    <property type="match status" value="1"/>
</dbReference>
<dbReference type="InterPro" id="IPR003362">
    <property type="entry name" value="Bact_transf"/>
</dbReference>
<dbReference type="Pfam" id="PF02397">
    <property type="entry name" value="Bac_transf"/>
    <property type="match status" value="1"/>
</dbReference>
<proteinExistence type="inferred from homology"/>
<reference evidence="9 10" key="2">
    <citation type="submission" date="2024-09" db="EMBL/GenBank/DDBJ databases">
        <title>Draft genome sequence of Candidatus Magnetaquicoccaceae bacterium FCR-1.</title>
        <authorList>
            <person name="Shimoshige H."/>
            <person name="Shimamura S."/>
            <person name="Taoka A."/>
            <person name="Kobayashi H."/>
            <person name="Maekawa T."/>
        </authorList>
    </citation>
    <scope>NUCLEOTIDE SEQUENCE [LARGE SCALE GENOMIC DNA]</scope>
    <source>
        <strain evidence="9 10">FCR-1</strain>
    </source>
</reference>
<dbReference type="InterPro" id="IPR017475">
    <property type="entry name" value="EPS_sugar_tfrase"/>
</dbReference>
<dbReference type="NCBIfam" id="TIGR03025">
    <property type="entry name" value="EPS_sugtrans"/>
    <property type="match status" value="1"/>
</dbReference>
<dbReference type="EMBL" id="BAAFGK010000001">
    <property type="protein sequence ID" value="GAB0055922.1"/>
    <property type="molecule type" value="Genomic_DNA"/>
</dbReference>
<dbReference type="Pfam" id="PF13727">
    <property type="entry name" value="CoA_binding_3"/>
    <property type="match status" value="1"/>
</dbReference>
<evidence type="ECO:0000256" key="1">
    <source>
        <dbReference type="ARBA" id="ARBA00004141"/>
    </source>
</evidence>
<feature type="transmembrane region" description="Helical" evidence="7">
    <location>
        <begin position="69"/>
        <end position="90"/>
    </location>
</feature>
<feature type="transmembrane region" description="Helical" evidence="7">
    <location>
        <begin position="102"/>
        <end position="123"/>
    </location>
</feature>